<dbReference type="InterPro" id="IPR036188">
    <property type="entry name" value="FAD/NAD-bd_sf"/>
</dbReference>
<name>A0A3C1KNM4_9GAMM</name>
<protein>
    <recommendedName>
        <fullName evidence="2">FAD dependent oxidoreductase domain-containing protein</fullName>
    </recommendedName>
</protein>
<evidence type="ECO:0000256" key="1">
    <source>
        <dbReference type="ARBA" id="ARBA00023002"/>
    </source>
</evidence>
<evidence type="ECO:0000313" key="4">
    <source>
        <dbReference type="Proteomes" id="UP000259273"/>
    </source>
</evidence>
<sequence length="38" mass="3912">MPGGITPLDIAVIGSGISGLSCAHYLSRQHRVTVFEAG</sequence>
<dbReference type="GO" id="GO:0016491">
    <property type="term" value="F:oxidoreductase activity"/>
    <property type="evidence" value="ECO:0007669"/>
    <property type="project" value="UniProtKB-KW"/>
</dbReference>
<reference evidence="3 4" key="1">
    <citation type="journal article" date="2018" name="Nat. Biotechnol.">
        <title>A standardized bacterial taxonomy based on genome phylogeny substantially revises the tree of life.</title>
        <authorList>
            <person name="Parks D.H."/>
            <person name="Chuvochina M."/>
            <person name="Waite D.W."/>
            <person name="Rinke C."/>
            <person name="Skarshewski A."/>
            <person name="Chaumeil P.A."/>
            <person name="Hugenholtz P."/>
        </authorList>
    </citation>
    <scope>NUCLEOTIDE SEQUENCE [LARGE SCALE GENOMIC DNA]</scope>
    <source>
        <strain evidence="3">UBA9158</strain>
    </source>
</reference>
<dbReference type="AlphaFoldDB" id="A0A3C1KNM4"/>
<dbReference type="InterPro" id="IPR006076">
    <property type="entry name" value="FAD-dep_OxRdtase"/>
</dbReference>
<evidence type="ECO:0000259" key="2">
    <source>
        <dbReference type="Pfam" id="PF01266"/>
    </source>
</evidence>
<organism evidence="3 4">
    <name type="scientific">Haliea salexigens</name>
    <dbReference type="NCBI Taxonomy" id="287487"/>
    <lineage>
        <taxon>Bacteria</taxon>
        <taxon>Pseudomonadati</taxon>
        <taxon>Pseudomonadota</taxon>
        <taxon>Gammaproteobacteria</taxon>
        <taxon>Cellvibrionales</taxon>
        <taxon>Halieaceae</taxon>
        <taxon>Haliea</taxon>
    </lineage>
</organism>
<dbReference type="Gene3D" id="3.50.50.60">
    <property type="entry name" value="FAD/NAD(P)-binding domain"/>
    <property type="match status" value="1"/>
</dbReference>
<evidence type="ECO:0000313" key="3">
    <source>
        <dbReference type="EMBL" id="HAN28277.1"/>
    </source>
</evidence>
<feature type="domain" description="FAD dependent oxidoreductase" evidence="2">
    <location>
        <begin position="9"/>
        <end position="38"/>
    </location>
</feature>
<dbReference type="EMBL" id="DMND01000150">
    <property type="protein sequence ID" value="HAN28277.1"/>
    <property type="molecule type" value="Genomic_DNA"/>
</dbReference>
<keyword evidence="1" id="KW-0560">Oxidoreductase</keyword>
<accession>A0A3C1KNM4</accession>
<dbReference type="Pfam" id="PF01266">
    <property type="entry name" value="DAO"/>
    <property type="match status" value="1"/>
</dbReference>
<gene>
    <name evidence="3" type="ORF">DCP75_11265</name>
</gene>
<dbReference type="Proteomes" id="UP000259273">
    <property type="component" value="Unassembled WGS sequence"/>
</dbReference>
<dbReference type="SUPFAM" id="SSF51905">
    <property type="entry name" value="FAD/NAD(P)-binding domain"/>
    <property type="match status" value="1"/>
</dbReference>
<comment type="caution">
    <text evidence="3">The sequence shown here is derived from an EMBL/GenBank/DDBJ whole genome shotgun (WGS) entry which is preliminary data.</text>
</comment>
<proteinExistence type="predicted"/>
<feature type="non-terminal residue" evidence="3">
    <location>
        <position position="38"/>
    </location>
</feature>